<keyword evidence="20" id="KW-0315">Glutamine amidotransferase</keyword>
<dbReference type="NCBIfam" id="NF003672">
    <property type="entry name" value="PRK05297.1"/>
    <property type="match status" value="1"/>
</dbReference>
<evidence type="ECO:0000256" key="23">
    <source>
        <dbReference type="ARBA" id="ARBA00032632"/>
    </source>
</evidence>
<dbReference type="GO" id="GO:0004642">
    <property type="term" value="F:phosphoribosylformylglycinamidine synthase activity"/>
    <property type="evidence" value="ECO:0007669"/>
    <property type="project" value="UniProtKB-EC"/>
</dbReference>
<dbReference type="PANTHER" id="PTHR10099">
    <property type="entry name" value="PHOSPHORIBOSYLFORMYLGLYCINAMIDINE SYNTHASE"/>
    <property type="match status" value="1"/>
</dbReference>
<dbReference type="OrthoDB" id="6666987at2759"/>
<proteinExistence type="inferred from homology"/>
<evidence type="ECO:0000256" key="10">
    <source>
        <dbReference type="ARBA" id="ARBA00022490"/>
    </source>
</evidence>
<dbReference type="InterPro" id="IPR040707">
    <property type="entry name" value="FGAR-AT_N"/>
</dbReference>
<dbReference type="InterPro" id="IPR036921">
    <property type="entry name" value="PurM-like_N_sf"/>
</dbReference>
<keyword evidence="11" id="KW-0597">Phosphoprotein</keyword>
<organism evidence="27 28">
    <name type="scientific">Menidia menidia</name>
    <name type="common">Atlantic silverside</name>
    <dbReference type="NCBI Taxonomy" id="238744"/>
    <lineage>
        <taxon>Eukaryota</taxon>
        <taxon>Metazoa</taxon>
        <taxon>Chordata</taxon>
        <taxon>Craniata</taxon>
        <taxon>Vertebrata</taxon>
        <taxon>Euteleostomi</taxon>
        <taxon>Actinopterygii</taxon>
        <taxon>Neopterygii</taxon>
        <taxon>Teleostei</taxon>
        <taxon>Neoteleostei</taxon>
        <taxon>Acanthomorphata</taxon>
        <taxon>Ovalentaria</taxon>
        <taxon>Atherinomorphae</taxon>
        <taxon>Atheriniformes</taxon>
        <taxon>Atherinopsidae</taxon>
        <taxon>Menidiinae</taxon>
        <taxon>Menidia</taxon>
    </lineage>
</organism>
<keyword evidence="9" id="KW-0813">Transport</keyword>
<dbReference type="Gene3D" id="3.30.1330.10">
    <property type="entry name" value="PurM-like, N-terminal domain"/>
    <property type="match status" value="2"/>
</dbReference>
<dbReference type="FunFam" id="1.10.8.750:FF:000001">
    <property type="entry name" value="Putative phosphoribosylformylglycinamidine synthase"/>
    <property type="match status" value="1"/>
</dbReference>
<evidence type="ECO:0000256" key="22">
    <source>
        <dbReference type="ARBA" id="ARBA00029823"/>
    </source>
</evidence>
<keyword evidence="28" id="KW-1185">Reference proteome</keyword>
<dbReference type="FunFam" id="3.30.1330.10:FF:000007">
    <property type="entry name" value="Phosphoribosylformylglycinamidine synthase, putative"/>
    <property type="match status" value="1"/>
</dbReference>
<evidence type="ECO:0000256" key="15">
    <source>
        <dbReference type="ARBA" id="ARBA00022741"/>
    </source>
</evidence>
<comment type="pathway">
    <text evidence="3">Purine metabolism; IMP biosynthesis via de novo pathway; 5-amino-1-(5-phospho-D-ribosyl)imidazole from N(2)-formyl-N(1)-(5-phospho-D-ribosyl)glycinamide: step 1/2.</text>
</comment>
<keyword evidence="21" id="KW-0539">Nucleus</keyword>
<evidence type="ECO:0000256" key="18">
    <source>
        <dbReference type="ARBA" id="ARBA00022842"/>
    </source>
</evidence>
<evidence type="ECO:0000313" key="28">
    <source>
        <dbReference type="Proteomes" id="UP000677803"/>
    </source>
</evidence>
<dbReference type="SUPFAM" id="SSF82697">
    <property type="entry name" value="PurS-like"/>
    <property type="match status" value="1"/>
</dbReference>
<keyword evidence="15" id="KW-0547">Nucleotide-binding</keyword>
<dbReference type="GO" id="GO:0005634">
    <property type="term" value="C:nucleus"/>
    <property type="evidence" value="ECO:0007669"/>
    <property type="project" value="UniProtKB-SubCell"/>
</dbReference>
<dbReference type="CDD" id="cd01740">
    <property type="entry name" value="GATase1_FGAR_AT"/>
    <property type="match status" value="1"/>
</dbReference>
<evidence type="ECO:0000256" key="2">
    <source>
        <dbReference type="ARBA" id="ARBA00004496"/>
    </source>
</evidence>
<dbReference type="PANTHER" id="PTHR10099:SF1">
    <property type="entry name" value="PHOSPHORIBOSYLFORMYLGLYCINAMIDINE SYNTHASE"/>
    <property type="match status" value="1"/>
</dbReference>
<keyword evidence="12" id="KW-0436">Ligase</keyword>
<gene>
    <name evidence="27" type="ORF">MMEN_LOCUS1275</name>
</gene>
<dbReference type="EMBL" id="CAJRST010000002">
    <property type="protein sequence ID" value="CAG5862891.1"/>
    <property type="molecule type" value="Genomic_DNA"/>
</dbReference>
<dbReference type="FunFam" id="3.90.650.10:FF:000014">
    <property type="entry name" value="Phosphoribosylformylglycinamidine synthase"/>
    <property type="match status" value="1"/>
</dbReference>
<dbReference type="GO" id="GO:0005524">
    <property type="term" value="F:ATP binding"/>
    <property type="evidence" value="ECO:0007669"/>
    <property type="project" value="UniProtKB-KW"/>
</dbReference>
<dbReference type="InterPro" id="IPR040520">
    <property type="entry name" value="Importin_rep_3"/>
</dbReference>
<comment type="similarity">
    <text evidence="4">Belongs to the importin beta family.</text>
</comment>
<dbReference type="InterPro" id="IPR040944">
    <property type="entry name" value="Importin_rep_2"/>
</dbReference>
<dbReference type="Pfam" id="PF22689">
    <property type="entry name" value="FGAR-AT_PurM_N-like"/>
    <property type="match status" value="1"/>
</dbReference>
<dbReference type="GO" id="GO:0005737">
    <property type="term" value="C:cytoplasm"/>
    <property type="evidence" value="ECO:0007669"/>
    <property type="project" value="UniProtKB-SubCell"/>
</dbReference>
<evidence type="ECO:0000256" key="12">
    <source>
        <dbReference type="ARBA" id="ARBA00022598"/>
    </source>
</evidence>
<comment type="function">
    <text evidence="24">Phosphoribosylformylglycinamidine synthase involved in the purines biosynthetic pathway. Catalyzes the ATP-dependent conversion of formylglycinamide ribonucleotide (FGAR) and glutamine to yield formylglycinamidine ribonucleotide (FGAM) and glutamate.</text>
</comment>
<keyword evidence="16" id="KW-0658">Purine biosynthesis</keyword>
<dbReference type="Pfam" id="PF02769">
    <property type="entry name" value="AIRS_C"/>
    <property type="match status" value="2"/>
</dbReference>
<comment type="subunit">
    <text evidence="6">Interacts with UBC9, RAN, RBM8A, eIF-1A and PAX6.</text>
</comment>
<evidence type="ECO:0000256" key="5">
    <source>
        <dbReference type="ARBA" id="ARBA00008608"/>
    </source>
</evidence>
<keyword evidence="14" id="KW-0677">Repeat</keyword>
<dbReference type="Pfam" id="PF18076">
    <property type="entry name" value="FGAR-AT_N"/>
    <property type="match status" value="1"/>
</dbReference>
<dbReference type="Gene3D" id="3.90.650.10">
    <property type="entry name" value="PurM-like C-terminal domain"/>
    <property type="match status" value="2"/>
</dbReference>
<dbReference type="InterPro" id="IPR057941">
    <property type="entry name" value="TPR_TNPO3_IPO13_2nd"/>
</dbReference>
<keyword evidence="17" id="KW-0067">ATP-binding</keyword>
<reference evidence="27" key="1">
    <citation type="submission" date="2021-05" db="EMBL/GenBank/DDBJ databases">
        <authorList>
            <person name="Tigano A."/>
        </authorList>
    </citation>
    <scope>NUCLEOTIDE SEQUENCE</scope>
</reference>
<dbReference type="Gene3D" id="3.40.50.880">
    <property type="match status" value="1"/>
</dbReference>
<dbReference type="InterPro" id="IPR010073">
    <property type="entry name" value="PurL_large"/>
</dbReference>
<dbReference type="InterPro" id="IPR029062">
    <property type="entry name" value="Class_I_gatase-like"/>
</dbReference>
<dbReference type="HAMAP" id="MF_00419">
    <property type="entry name" value="PurL_1"/>
    <property type="match status" value="1"/>
</dbReference>
<dbReference type="Pfam" id="PF03810">
    <property type="entry name" value="IBN_N"/>
    <property type="match status" value="1"/>
</dbReference>
<dbReference type="Pfam" id="PF24139">
    <property type="entry name" value="TPR_TNPO3_IPO13_4th"/>
    <property type="match status" value="1"/>
</dbReference>
<evidence type="ECO:0000256" key="1">
    <source>
        <dbReference type="ARBA" id="ARBA00004123"/>
    </source>
</evidence>
<dbReference type="InterPro" id="IPR013598">
    <property type="entry name" value="Exportin-1/Importin-b-like"/>
</dbReference>
<dbReference type="InterPro" id="IPR010918">
    <property type="entry name" value="PurM-like_C_dom"/>
</dbReference>
<dbReference type="Proteomes" id="UP000677803">
    <property type="component" value="Unassembled WGS sequence"/>
</dbReference>
<dbReference type="SUPFAM" id="SSF56042">
    <property type="entry name" value="PurM C-terminal domain-like"/>
    <property type="match status" value="2"/>
</dbReference>
<evidence type="ECO:0000256" key="20">
    <source>
        <dbReference type="ARBA" id="ARBA00022962"/>
    </source>
</evidence>
<dbReference type="Gene3D" id="1.25.10.10">
    <property type="entry name" value="Leucine-rich Repeat Variant"/>
    <property type="match status" value="1"/>
</dbReference>
<dbReference type="InterPro" id="IPR041609">
    <property type="entry name" value="PurL_linker"/>
</dbReference>
<dbReference type="EC" id="6.3.5.3" evidence="7"/>
<dbReference type="InterPro" id="IPR036676">
    <property type="entry name" value="PurM-like_C_sf"/>
</dbReference>
<sequence>METPGRIAATPDAVDFTVENVEKALHQLYYDPNIENKNLAQKWLMQAQVSPQAWQFCWALLSPDKVPEIQYFGASALHTKISRYWSDIPTDQYESLKSQLFSQIACFSSGSKMVLTRLCVALASLALNTMPEAWPGAVAEMVRVFQEEGGGVDGRARCLALLELLTVLPEEFQTSRLPQYQKGQVRGALGREWGSVCPLLQQLLRRTDSPGAVKARVLRCLSSWVLLDVPLSESEVLVHDCFGALSDPELFDTAVEAIVNAISQPDSQRYVNTLLKLVPQVLALQEQLREAVQNGDMETCHGICRIAVTLGENHSRTLLAQVDHWQSFLALVNMIMFCTGIPGHYPVNETTSSLTLTFWYTLQDEIMSFESDKQAVYLQVYRPVYFQLVDVLLHKAQFPSDQEYASWSSDEKEQFRIYRVDISDTLMYVYEMLGAELLSNLYDKLGRLLTNAEQPTSWQHTEALLYGFQSIAETIDVNYSDVIPGLIGLIPRISINNVQLADTVMFTIGALAEWLADHPVMLSSVLPLVLQALGNPDLSVSSVSTLKKICRECKYDLPPYATNIVAVSQEVLIKQIHKTSQCMWLMQALGFLLSALPVEDILRNLHSLITPYIQQLEKLADETPNPSNKLAIIHILGLLSNLFTTLDISKQDDESADSSAPPVKTAPPPPGPNPVVVVLQQVFALIQTVLSKWLNDSQVVEAVCAIFEKSVKTLLHDFAPMVSQLSEMLGQMYSTIPQASALDLTRQMVHIFASETDHFPPIKALFELVTSVTLSIFQQGPRDHPDIVDSFMQLQAQAFKRKPDLFLSESLDVKAVFHCGILSLKFPEAPTVKSTCLFFTELLPRCSDVPPVARVVQEDGKLLVQAVLEGIGGGASRSLMDQFAEVLFSLNKHCFSLLAVWLKEALQPPGFPSSRVTTEQKDNFSQQILRERVNKRRMKDIVKEFTLLCRGLHAMAVVRFYSNEALSGRALQRAAKLYPHLSVKTELCYNVELTGCESLGAEQKEVLLWLFSPLLRAEPLSEKPNLTEGSGEKLVEIGPRLNFSTAWSTNAVSICRSAGLAAVTRVELSRRFLIKPTSGPGAGDLSGDVERLIQCLHDGMTECVYQRPVASFAVETEPQLVFEVDVLGRGRAALETANHDLGLAFDSWDLNFYTSMFQRIKRNPTSVECFDLAQSNSEHSRHWFFRGRMLIDGQEQKETLFSLIMGTQRHSNQNNVIKFCDNSSGIRGVEVECLYSKDPSQASPYETRRAVRHAIFTAETHNFPTGQDPPLASLALTRGPAFCDEAQVFLNVLCSGATTGTGGRIRDVQSAGRGGHVIAGTAGYCFGNLHIPGYDLPWECKGEGWEYPSSFAPPLQVAIEASDGASDYGNKFGEPVLSGFARSFGMRLANGERREWIKPIMFSGGLGSIEDTHVNKEAPEPGMDVVKIGGPVYRIGVGGGAASSVQVQGDNCSARDLGAVQRGDAEMEQKMNRALRACLERSKGNPICSIHDQGAGGNGNVLKELSEPAGAVIYSSRFKKGDPTLSVLELWGAEYQESNALLLRASDRAFLERVCQREKCPVDFIVLVDDERGGGDQADGRRHPVDLQLDWVLGKMPQKEFKMERLALTHQPLTLPADLTVKDALQRVLRLPAVASKRYLTNKVDRSVTGLVAQQQCVGPLHTPLADAAVVALSPFSLEGAATAIGEQPIKGLVCPAAGARMAVGEALTNLVFARVTALKDVKCSGNWMWAAKLPGEGACLWEACKAMCEVMGELGVAIDGGKDSLSMAARVGKETVKAPGALVISAYAICPDITATVTPDLEDPDGKGVLLWVPISPGRHRLGGSALAQCYSQLGDCSPDLDRPAVLSACFNTTQQLLQERLLSAGHDISDGGLISCLLEMAFAGNRGIDIELSSQGAGVSELLFSEELGLVLEVSQTDLETVSRRYGEAGVQCHRIGSTRGFGPESTVRVCVDGEEVLREPLPDLRALWEDTSFQLERLQADEVCVKQEEEGLARRTQPYFRLSFNPSEGPSIGQLPPGPPRVAVVREEGSNGDREMSVSLYMAGFEVWDVTMQDLCSGSLTLEPFKAVVFVGGFSYADVLGSAKGWAATVAYNPKAKAEFAHFRQREDTLSLGVCNGCQLLALLGWVGEGEAGADSEVVLTHNKSGRFESRFVSVGIRESPSVWLRGMEGSALGVWVAHGEGLVQFRSSSAKDLTLSSGLAPLRYLDDQGCPTEEYPMNPNGSPQGVAGLCSRDGRHLAMMPHPERCTLGWQWPWAPRDLRPSLTPSPWLRMFQNAAKWCSKTD</sequence>
<comment type="subcellular location">
    <subcellularLocation>
        <location evidence="2">Cytoplasm</location>
    </subcellularLocation>
    <subcellularLocation>
        <location evidence="1">Nucleus</location>
    </subcellularLocation>
</comment>
<evidence type="ECO:0000256" key="14">
    <source>
        <dbReference type="ARBA" id="ARBA00022737"/>
    </source>
</evidence>
<evidence type="ECO:0000256" key="19">
    <source>
        <dbReference type="ARBA" id="ARBA00022927"/>
    </source>
</evidence>
<dbReference type="FunFam" id="3.30.1330.10:FF:000010">
    <property type="entry name" value="Phosphoribosylformylglycinamidine synthase"/>
    <property type="match status" value="1"/>
</dbReference>
<dbReference type="InterPro" id="IPR055181">
    <property type="entry name" value="FGAR-AT_PurM_N-like"/>
</dbReference>
<dbReference type="PROSITE" id="PS50166">
    <property type="entry name" value="IMPORTIN_B_NT"/>
    <property type="match status" value="1"/>
</dbReference>
<dbReference type="InterPro" id="IPR036604">
    <property type="entry name" value="PurS-like_sf"/>
</dbReference>
<dbReference type="InterPro" id="IPR057942">
    <property type="entry name" value="TPR_TNPO3_IPO13_3rd"/>
</dbReference>
<evidence type="ECO:0000256" key="21">
    <source>
        <dbReference type="ARBA" id="ARBA00023242"/>
    </source>
</evidence>
<evidence type="ECO:0000256" key="24">
    <source>
        <dbReference type="ARBA" id="ARBA00057317"/>
    </source>
</evidence>
<dbReference type="Pfam" id="PF18786">
    <property type="entry name" value="Importin_rep_2"/>
    <property type="match status" value="2"/>
</dbReference>
<name>A0A8S4AEQ8_9TELE</name>
<dbReference type="Gene3D" id="1.10.8.750">
    <property type="entry name" value="Phosphoribosylformylglycinamidine synthase, linker domain"/>
    <property type="match status" value="1"/>
</dbReference>
<comment type="similarity">
    <text evidence="5">In the N-terminal section; belongs to the FGAMS family.</text>
</comment>
<dbReference type="Pfam" id="PF24138">
    <property type="entry name" value="TPR_TNPO3_IPO13_2nd"/>
    <property type="match status" value="1"/>
</dbReference>
<dbReference type="GO" id="GO:0046872">
    <property type="term" value="F:metal ion binding"/>
    <property type="evidence" value="ECO:0007669"/>
    <property type="project" value="UniProtKB-KW"/>
</dbReference>
<dbReference type="Pfam" id="PF18773">
    <property type="entry name" value="Importin_rep"/>
    <property type="match status" value="1"/>
</dbReference>
<feature type="domain" description="Importin N-terminal" evidence="26">
    <location>
        <begin position="40"/>
        <end position="106"/>
    </location>
</feature>
<dbReference type="Pfam" id="PF08389">
    <property type="entry name" value="Xpo1"/>
    <property type="match status" value="1"/>
</dbReference>
<evidence type="ECO:0000256" key="17">
    <source>
        <dbReference type="ARBA" id="ARBA00022840"/>
    </source>
</evidence>
<dbReference type="PROSITE" id="PS51273">
    <property type="entry name" value="GATASE_TYPE_1"/>
    <property type="match status" value="1"/>
</dbReference>
<evidence type="ECO:0000256" key="25">
    <source>
        <dbReference type="ARBA" id="ARBA00071729"/>
    </source>
</evidence>
<dbReference type="SMART" id="SM00913">
    <property type="entry name" value="IBN_N"/>
    <property type="match status" value="1"/>
</dbReference>
<dbReference type="Pfam" id="PF24140">
    <property type="entry name" value="TPR_TNPO3_IPO13_3rd"/>
    <property type="match status" value="1"/>
</dbReference>
<keyword evidence="13" id="KW-0479">Metal-binding</keyword>
<dbReference type="GO" id="GO:0006606">
    <property type="term" value="P:protein import into nucleus"/>
    <property type="evidence" value="ECO:0007669"/>
    <property type="project" value="UniProtKB-ARBA"/>
</dbReference>
<evidence type="ECO:0000256" key="4">
    <source>
        <dbReference type="ARBA" id="ARBA00007991"/>
    </source>
</evidence>
<evidence type="ECO:0000259" key="26">
    <source>
        <dbReference type="PROSITE" id="PS50166"/>
    </source>
</evidence>
<dbReference type="SMART" id="SM01211">
    <property type="entry name" value="GATase_5"/>
    <property type="match status" value="1"/>
</dbReference>
<keyword evidence="10" id="KW-0963">Cytoplasm</keyword>
<dbReference type="Pfam" id="PF18806">
    <property type="entry name" value="Importin_rep_3"/>
    <property type="match status" value="1"/>
</dbReference>
<comment type="caution">
    <text evidence="27">The sequence shown here is derived from an EMBL/GenBank/DDBJ whole genome shotgun (WGS) entry which is preliminary data.</text>
</comment>
<evidence type="ECO:0000256" key="13">
    <source>
        <dbReference type="ARBA" id="ARBA00022723"/>
    </source>
</evidence>
<dbReference type="SUPFAM" id="SSF48371">
    <property type="entry name" value="ARM repeat"/>
    <property type="match status" value="1"/>
</dbReference>
<dbReference type="InterPro" id="IPR011989">
    <property type="entry name" value="ARM-like"/>
</dbReference>
<dbReference type="InterPro" id="IPR001494">
    <property type="entry name" value="Importin-beta_N"/>
</dbReference>
<evidence type="ECO:0000256" key="16">
    <source>
        <dbReference type="ARBA" id="ARBA00022755"/>
    </source>
</evidence>
<accession>A0A8S4AEQ8</accession>
<dbReference type="SUPFAM" id="SSF109736">
    <property type="entry name" value="FGAM synthase PurL, linker domain"/>
    <property type="match status" value="1"/>
</dbReference>
<dbReference type="FunFam" id="3.90.650.10:FF:000008">
    <property type="entry name" value="Phosphoribosylformylglycinamidine synthase"/>
    <property type="match status" value="1"/>
</dbReference>
<dbReference type="InterPro" id="IPR016024">
    <property type="entry name" value="ARM-type_fold"/>
</dbReference>
<protein>
    <recommendedName>
        <fullName evidence="8">Importin-13</fullName>
        <ecNumber evidence="7">6.3.5.3</ecNumber>
    </recommendedName>
    <alternativeName>
        <fullName evidence="23">Formylglycinamide ribonucleotide amidotransferase</fullName>
    </alternativeName>
    <alternativeName>
        <fullName evidence="22">Formylglycinamide ribotide amidotransferase</fullName>
    </alternativeName>
    <alternativeName>
        <fullName evidence="25">Phosphoribosylformylglycinamidine synthase</fullName>
    </alternativeName>
</protein>
<evidence type="ECO:0000256" key="6">
    <source>
        <dbReference type="ARBA" id="ARBA00011422"/>
    </source>
</evidence>
<dbReference type="CDD" id="cd02204">
    <property type="entry name" value="PurL_repeat2"/>
    <property type="match status" value="1"/>
</dbReference>
<dbReference type="GO" id="GO:0006189">
    <property type="term" value="P:'de novo' IMP biosynthetic process"/>
    <property type="evidence" value="ECO:0007669"/>
    <property type="project" value="InterPro"/>
</dbReference>
<evidence type="ECO:0000256" key="11">
    <source>
        <dbReference type="ARBA" id="ARBA00022553"/>
    </source>
</evidence>
<keyword evidence="19" id="KW-0653">Protein transport</keyword>
<dbReference type="SUPFAM" id="SSF52317">
    <property type="entry name" value="Class I glutamine amidotransferase-like"/>
    <property type="match status" value="1"/>
</dbReference>
<evidence type="ECO:0000313" key="27">
    <source>
        <dbReference type="EMBL" id="CAG5862891.1"/>
    </source>
</evidence>
<dbReference type="SUPFAM" id="SSF55326">
    <property type="entry name" value="PurM N-terminal domain-like"/>
    <property type="match status" value="2"/>
</dbReference>
<dbReference type="GO" id="GO:0031267">
    <property type="term" value="F:small GTPase binding"/>
    <property type="evidence" value="ECO:0007669"/>
    <property type="project" value="InterPro"/>
</dbReference>
<dbReference type="FunFam" id="1.25.10.10:FF:000107">
    <property type="entry name" value="Importin-13"/>
    <property type="match status" value="1"/>
</dbReference>
<dbReference type="InterPro" id="IPR058537">
    <property type="entry name" value="TPR_TNPO3_IPO13_4th"/>
</dbReference>
<dbReference type="Pfam" id="PF18072">
    <property type="entry name" value="FGAR-AT_linker"/>
    <property type="match status" value="1"/>
</dbReference>
<evidence type="ECO:0000256" key="3">
    <source>
        <dbReference type="ARBA" id="ARBA00004920"/>
    </source>
</evidence>
<dbReference type="NCBIfam" id="TIGR01735">
    <property type="entry name" value="FGAM_synt"/>
    <property type="match status" value="1"/>
</dbReference>
<dbReference type="Pfam" id="PF13507">
    <property type="entry name" value="GATase_5"/>
    <property type="match status" value="1"/>
</dbReference>
<evidence type="ECO:0000256" key="7">
    <source>
        <dbReference type="ARBA" id="ARBA00012747"/>
    </source>
</evidence>
<evidence type="ECO:0000256" key="9">
    <source>
        <dbReference type="ARBA" id="ARBA00022448"/>
    </source>
</evidence>
<dbReference type="InterPro" id="IPR040709">
    <property type="entry name" value="Importin_rep_1"/>
</dbReference>
<evidence type="ECO:0000256" key="8">
    <source>
        <dbReference type="ARBA" id="ARBA00016020"/>
    </source>
</evidence>
<keyword evidence="18" id="KW-0460">Magnesium</keyword>